<feature type="transmembrane region" description="Helical" evidence="1">
    <location>
        <begin position="83"/>
        <end position="102"/>
    </location>
</feature>
<accession>A0AAW1IZ64</accession>
<dbReference type="Proteomes" id="UP001458880">
    <property type="component" value="Unassembled WGS sequence"/>
</dbReference>
<keyword evidence="3" id="KW-1185">Reference proteome</keyword>
<comment type="caution">
    <text evidence="2">The sequence shown here is derived from an EMBL/GenBank/DDBJ whole genome shotgun (WGS) entry which is preliminary data.</text>
</comment>
<dbReference type="EMBL" id="JASPKY010000470">
    <property type="protein sequence ID" value="KAK9695806.1"/>
    <property type="molecule type" value="Genomic_DNA"/>
</dbReference>
<organism evidence="2 3">
    <name type="scientific">Popillia japonica</name>
    <name type="common">Japanese beetle</name>
    <dbReference type="NCBI Taxonomy" id="7064"/>
    <lineage>
        <taxon>Eukaryota</taxon>
        <taxon>Metazoa</taxon>
        <taxon>Ecdysozoa</taxon>
        <taxon>Arthropoda</taxon>
        <taxon>Hexapoda</taxon>
        <taxon>Insecta</taxon>
        <taxon>Pterygota</taxon>
        <taxon>Neoptera</taxon>
        <taxon>Endopterygota</taxon>
        <taxon>Coleoptera</taxon>
        <taxon>Polyphaga</taxon>
        <taxon>Scarabaeiformia</taxon>
        <taxon>Scarabaeidae</taxon>
        <taxon>Rutelinae</taxon>
        <taxon>Popillia</taxon>
    </lineage>
</organism>
<proteinExistence type="predicted"/>
<sequence length="301" mass="35435">MKRILKKTIFRKKEKTFLESLHLLLSLGRIFGNVLITFDDDSILKPIMIALPLQIIYLIYCINYLDLINLFKTSTKFERISDYIFLIILASGILLKPIYYFLKREQHKRILHDINNLNRYLYVKEKRADFVIDFRVIFIITLLILTDVMIVTVFKNLQMVNDTKGSYFIILSSLNSNRLGEYINQCVIGEITKQFKMLNEKIVDCQQDMSEAVKAVEARAKLLRISEKFNDICTFPQLIVLSLFVTMGVWELHSGFLFIINKLSHYRYRILFLFIRMFIVLTSVAVIIRTWCSITKEVNVV</sequence>
<feature type="transmembrane region" description="Helical" evidence="1">
    <location>
        <begin position="134"/>
        <end position="154"/>
    </location>
</feature>
<protein>
    <recommendedName>
        <fullName evidence="4">Gustatory receptor</fullName>
    </recommendedName>
</protein>
<keyword evidence="1" id="KW-1133">Transmembrane helix</keyword>
<gene>
    <name evidence="2" type="ORF">QE152_g32334</name>
</gene>
<evidence type="ECO:0008006" key="4">
    <source>
        <dbReference type="Google" id="ProtNLM"/>
    </source>
</evidence>
<evidence type="ECO:0000256" key="1">
    <source>
        <dbReference type="SAM" id="Phobius"/>
    </source>
</evidence>
<evidence type="ECO:0000313" key="3">
    <source>
        <dbReference type="Proteomes" id="UP001458880"/>
    </source>
</evidence>
<feature type="transmembrane region" description="Helical" evidence="1">
    <location>
        <begin position="21"/>
        <end position="38"/>
    </location>
</feature>
<dbReference type="AlphaFoldDB" id="A0AAW1IZ64"/>
<feature type="transmembrane region" description="Helical" evidence="1">
    <location>
        <begin position="229"/>
        <end position="250"/>
    </location>
</feature>
<name>A0AAW1IZ64_POPJA</name>
<reference evidence="2 3" key="1">
    <citation type="journal article" date="2024" name="BMC Genomics">
        <title>De novo assembly and annotation of Popillia japonica's genome with initial clues to its potential as an invasive pest.</title>
        <authorList>
            <person name="Cucini C."/>
            <person name="Boschi S."/>
            <person name="Funari R."/>
            <person name="Cardaioli E."/>
            <person name="Iannotti N."/>
            <person name="Marturano G."/>
            <person name="Paoli F."/>
            <person name="Bruttini M."/>
            <person name="Carapelli A."/>
            <person name="Frati F."/>
            <person name="Nardi F."/>
        </authorList>
    </citation>
    <scope>NUCLEOTIDE SEQUENCE [LARGE SCALE GENOMIC DNA]</scope>
    <source>
        <strain evidence="2">DMR45628</strain>
    </source>
</reference>
<feature type="transmembrane region" description="Helical" evidence="1">
    <location>
        <begin position="50"/>
        <end position="71"/>
    </location>
</feature>
<feature type="transmembrane region" description="Helical" evidence="1">
    <location>
        <begin position="270"/>
        <end position="288"/>
    </location>
</feature>
<evidence type="ECO:0000313" key="2">
    <source>
        <dbReference type="EMBL" id="KAK9695806.1"/>
    </source>
</evidence>
<keyword evidence="1" id="KW-0472">Membrane</keyword>
<keyword evidence="1" id="KW-0812">Transmembrane</keyword>